<name>A0A6A6TNV2_9PLEO</name>
<dbReference type="OrthoDB" id="2150942at2759"/>
<dbReference type="AlphaFoldDB" id="A0A6A6TNV2"/>
<dbReference type="SUPFAM" id="SSF52266">
    <property type="entry name" value="SGNH hydrolase"/>
    <property type="match status" value="1"/>
</dbReference>
<organism evidence="1 2">
    <name type="scientific">Lophiostoma macrostomum CBS 122681</name>
    <dbReference type="NCBI Taxonomy" id="1314788"/>
    <lineage>
        <taxon>Eukaryota</taxon>
        <taxon>Fungi</taxon>
        <taxon>Dikarya</taxon>
        <taxon>Ascomycota</taxon>
        <taxon>Pezizomycotina</taxon>
        <taxon>Dothideomycetes</taxon>
        <taxon>Pleosporomycetidae</taxon>
        <taxon>Pleosporales</taxon>
        <taxon>Lophiostomataceae</taxon>
        <taxon>Lophiostoma</taxon>
    </lineage>
</organism>
<proteinExistence type="predicted"/>
<accession>A0A6A6TNV2</accession>
<sequence length="443" mass="50050">MTNQMTSATSSIELSLGHLSSIVSSQNERTCRREGASQATLATVRHASPLGKSLSRLSRVSRAFTLDNIIVIQRTPITLIILPITFGQVSFAIMAQPHMDNSSTVHEQLCLIGSQKLNSRGFFQEYYGHTPNDLLQLHAVARELHRRQPVIWLAGDSSLDNKAWVKPPPGWKNAPVTEPQSVFMPDIYREAFDDHQCVKNDIAFWVNDYMILYAQRKATCINAAVEASMLRDRAEKLLPQDTVIQKNMKQEDILIVSVGVNDIAMNPTCTTIMNLLKLAWFTPTSQITKGKSRTLRYFEDIFGKQVQAYVNQLCALSKPRAVIVCMIYYPLEFRFGQRGWSDLSLALMGYNLRPKKLQAVIRALYNLGTRRIQIPGTEVVPCPLFERLDGRIPENYVERVEPSKTGGQWIAKWFAFAVKDILVQPDAKKRKPFGGSWGTAKEF</sequence>
<evidence type="ECO:0000313" key="1">
    <source>
        <dbReference type="EMBL" id="KAF2661011.1"/>
    </source>
</evidence>
<evidence type="ECO:0000313" key="2">
    <source>
        <dbReference type="Proteomes" id="UP000799324"/>
    </source>
</evidence>
<protein>
    <recommendedName>
        <fullName evidence="3">SGNH hydrolase</fullName>
    </recommendedName>
</protein>
<gene>
    <name evidence="1" type="ORF">K491DRAFT_505221</name>
</gene>
<dbReference type="Proteomes" id="UP000799324">
    <property type="component" value="Unassembled WGS sequence"/>
</dbReference>
<keyword evidence="2" id="KW-1185">Reference proteome</keyword>
<reference evidence="1" key="1">
    <citation type="journal article" date="2020" name="Stud. Mycol.">
        <title>101 Dothideomycetes genomes: a test case for predicting lifestyles and emergence of pathogens.</title>
        <authorList>
            <person name="Haridas S."/>
            <person name="Albert R."/>
            <person name="Binder M."/>
            <person name="Bloem J."/>
            <person name="Labutti K."/>
            <person name="Salamov A."/>
            <person name="Andreopoulos B."/>
            <person name="Baker S."/>
            <person name="Barry K."/>
            <person name="Bills G."/>
            <person name="Bluhm B."/>
            <person name="Cannon C."/>
            <person name="Castanera R."/>
            <person name="Culley D."/>
            <person name="Daum C."/>
            <person name="Ezra D."/>
            <person name="Gonzalez J."/>
            <person name="Henrissat B."/>
            <person name="Kuo A."/>
            <person name="Liang C."/>
            <person name="Lipzen A."/>
            <person name="Lutzoni F."/>
            <person name="Magnuson J."/>
            <person name="Mondo S."/>
            <person name="Nolan M."/>
            <person name="Ohm R."/>
            <person name="Pangilinan J."/>
            <person name="Park H.-J."/>
            <person name="Ramirez L."/>
            <person name="Alfaro M."/>
            <person name="Sun H."/>
            <person name="Tritt A."/>
            <person name="Yoshinaga Y."/>
            <person name="Zwiers L.-H."/>
            <person name="Turgeon B."/>
            <person name="Goodwin S."/>
            <person name="Spatafora J."/>
            <person name="Crous P."/>
            <person name="Grigoriev I."/>
        </authorList>
    </citation>
    <scope>NUCLEOTIDE SEQUENCE</scope>
    <source>
        <strain evidence="1">CBS 122681</strain>
    </source>
</reference>
<evidence type="ECO:0008006" key="3">
    <source>
        <dbReference type="Google" id="ProtNLM"/>
    </source>
</evidence>
<dbReference type="EMBL" id="MU004296">
    <property type="protein sequence ID" value="KAF2661011.1"/>
    <property type="molecule type" value="Genomic_DNA"/>
</dbReference>